<evidence type="ECO:0000259" key="9">
    <source>
        <dbReference type="PROSITE" id="PS50847"/>
    </source>
</evidence>
<dbReference type="RefSeq" id="WP_279280244.1">
    <property type="nucleotide sequence ID" value="NZ_CP120687.1"/>
</dbReference>
<dbReference type="Pfam" id="PF05737">
    <property type="entry name" value="Collagen_bind"/>
    <property type="match status" value="1"/>
</dbReference>
<keyword evidence="4" id="KW-0964">Secreted</keyword>
<dbReference type="Gene3D" id="2.60.40.1280">
    <property type="match status" value="1"/>
</dbReference>
<dbReference type="Proteomes" id="UP001220228">
    <property type="component" value="Chromosome"/>
</dbReference>
<dbReference type="InterPro" id="IPR041171">
    <property type="entry name" value="SDR_Ig"/>
</dbReference>
<dbReference type="InterPro" id="IPR008966">
    <property type="entry name" value="Adhesion_dom_sf"/>
</dbReference>
<feature type="region of interest" description="Disordered" evidence="7">
    <location>
        <begin position="422"/>
        <end position="602"/>
    </location>
</feature>
<evidence type="ECO:0000256" key="8">
    <source>
        <dbReference type="SAM" id="Phobius"/>
    </source>
</evidence>
<dbReference type="InterPro" id="IPR011252">
    <property type="entry name" value="Fibrogen-bd_dom1"/>
</dbReference>
<keyword evidence="8" id="KW-0472">Membrane</keyword>
<dbReference type="InterPro" id="IPR019931">
    <property type="entry name" value="LPXTG_anchor"/>
</dbReference>
<feature type="compositionally biased region" description="Polar residues" evidence="7">
    <location>
        <begin position="586"/>
        <end position="598"/>
    </location>
</feature>
<dbReference type="Gene3D" id="2.60.40.10">
    <property type="entry name" value="Immunoglobulins"/>
    <property type="match status" value="1"/>
</dbReference>
<dbReference type="EMBL" id="CP120687">
    <property type="protein sequence ID" value="WFB38410.1"/>
    <property type="molecule type" value="Genomic_DNA"/>
</dbReference>
<proteinExistence type="inferred from homology"/>
<protein>
    <submittedName>
        <fullName evidence="10">SpaA isopeptide-forming pilin-related protein</fullName>
    </submittedName>
</protein>
<evidence type="ECO:0000256" key="2">
    <source>
        <dbReference type="ARBA" id="ARBA00007257"/>
    </source>
</evidence>
<evidence type="ECO:0000256" key="7">
    <source>
        <dbReference type="SAM" id="MobiDB-lite"/>
    </source>
</evidence>
<keyword evidence="6" id="KW-0572">Peptidoglycan-anchor</keyword>
<evidence type="ECO:0000256" key="4">
    <source>
        <dbReference type="ARBA" id="ARBA00022525"/>
    </source>
</evidence>
<dbReference type="PANTHER" id="PTHR36108">
    <property type="entry name" value="COLOSSIN-B-RELATED"/>
    <property type="match status" value="1"/>
</dbReference>
<feature type="compositionally biased region" description="Low complexity" evidence="7">
    <location>
        <begin position="434"/>
        <end position="585"/>
    </location>
</feature>
<dbReference type="Pfam" id="PF17961">
    <property type="entry name" value="Big_8"/>
    <property type="match status" value="1"/>
</dbReference>
<keyword evidence="11" id="KW-1185">Reference proteome</keyword>
<feature type="transmembrane region" description="Helical" evidence="8">
    <location>
        <begin position="609"/>
        <end position="627"/>
    </location>
</feature>
<dbReference type="SUPFAM" id="SSF49478">
    <property type="entry name" value="Cna protein B-type domain"/>
    <property type="match status" value="1"/>
</dbReference>
<dbReference type="PROSITE" id="PS50847">
    <property type="entry name" value="GRAM_POS_ANCHORING"/>
    <property type="match status" value="1"/>
</dbReference>
<dbReference type="Gene3D" id="2.60.40.740">
    <property type="match status" value="1"/>
</dbReference>
<accession>A0ABY8DN59</accession>
<evidence type="ECO:0000256" key="1">
    <source>
        <dbReference type="ARBA" id="ARBA00004168"/>
    </source>
</evidence>
<name>A0ABY8DN59_9LACO</name>
<keyword evidence="3" id="KW-0134">Cell wall</keyword>
<dbReference type="InterPro" id="IPR041033">
    <property type="entry name" value="SpaA_PFL_dom_1"/>
</dbReference>
<dbReference type="InterPro" id="IPR008456">
    <property type="entry name" value="Collagen-bd_dom"/>
</dbReference>
<dbReference type="Pfam" id="PF17802">
    <property type="entry name" value="SpaA"/>
    <property type="match status" value="1"/>
</dbReference>
<dbReference type="PANTHER" id="PTHR36108:SF13">
    <property type="entry name" value="COLOSSIN-B-RELATED"/>
    <property type="match status" value="1"/>
</dbReference>
<evidence type="ECO:0000313" key="10">
    <source>
        <dbReference type="EMBL" id="WFB38410.1"/>
    </source>
</evidence>
<evidence type="ECO:0000313" key="11">
    <source>
        <dbReference type="Proteomes" id="UP001220228"/>
    </source>
</evidence>
<organism evidence="10 11">
    <name type="scientific">Lacticaseibacillus huelsenbergensis</name>
    <dbReference type="NCBI Taxonomy" id="3035291"/>
    <lineage>
        <taxon>Bacteria</taxon>
        <taxon>Bacillati</taxon>
        <taxon>Bacillota</taxon>
        <taxon>Bacilli</taxon>
        <taxon>Lactobacillales</taxon>
        <taxon>Lactobacillaceae</taxon>
        <taxon>Lacticaseibacillus</taxon>
    </lineage>
</organism>
<keyword evidence="8" id="KW-0812">Transmembrane</keyword>
<keyword evidence="8" id="KW-1133">Transmembrane helix</keyword>
<evidence type="ECO:0000256" key="6">
    <source>
        <dbReference type="ARBA" id="ARBA00023088"/>
    </source>
</evidence>
<evidence type="ECO:0000256" key="5">
    <source>
        <dbReference type="ARBA" id="ARBA00022729"/>
    </source>
</evidence>
<keyword evidence="5" id="KW-0732">Signal</keyword>
<sequence length="631" mass="67379">MQSQSREGNRVSRRFFVILFVFSLLVSSLAFTSSKAATTSADKSIPMIGLNSNDATITDMNGHDVTSEPKLSKDFIYTLNYHWRVPDQIVIAAGDMAKVNLPATVVIQTDLSFPVKDPKTGAVIGKFSAKAGSQTALLTFTDFFSHSTVGRTGTLTFTAQGTYDDHEHHQVGWYIAKSGWAVLPPANASAAEKAQYVDSLGRPKILQWEITVNPQMVQVNHLVLNDTLGSGQTFDATRKIQVETGSYSQGAFHQSGTINPNYQITGNQIKIELGNIDQTIKIDLWTNPNPTSFAQTTTWTNQVSAEGQNQGSGLPTNAKGKIVWTDNGSGNGKVGQVTLTKRDQDQPKKVLTGAVFALYRANHTLVHANLTTDTQGQLTVRQLLAGSYYFVETKAPNGYERNQTPLPFTINIQHPQVTIQANDQASVTPPPVKPSTSSMPSASASKPSESGSRLPSTSSKPSTPVSDPSTSTPKRPSTSSEPSTSVSDSSASRPKGPSTSSEPSTSVSNPSVSRPKDPSASSEPSTSVSDSSNSSSKLPSTSSESPTSVSSSSTSRPKYPSTWSEPSTSISDSSNSSAELLSKSNNQPGGTNHSQNQRRLPDTGERLKIAAAMLGSFLTLIGVVLFVKVRK</sequence>
<evidence type="ECO:0000256" key="3">
    <source>
        <dbReference type="ARBA" id="ARBA00022512"/>
    </source>
</evidence>
<reference evidence="10 11" key="1">
    <citation type="submission" date="2023-03" db="EMBL/GenBank/DDBJ databases">
        <authorList>
            <person name="Ruckert-Reed C."/>
        </authorList>
    </citation>
    <scope>NUCLEOTIDE SEQUENCE [LARGE SCALE GENOMIC DNA]</scope>
    <source>
        <strain evidence="10 11">DSM 115425</strain>
    </source>
</reference>
<comment type="similarity">
    <text evidence="2">Belongs to the serine-aspartate repeat-containing protein (SDr) family.</text>
</comment>
<dbReference type="SUPFAM" id="SSF49401">
    <property type="entry name" value="Bacterial adhesins"/>
    <property type="match status" value="2"/>
</dbReference>
<feature type="domain" description="Gram-positive cocci surface proteins LPxTG" evidence="9">
    <location>
        <begin position="600"/>
        <end position="631"/>
    </location>
</feature>
<comment type="subcellular location">
    <subcellularLocation>
        <location evidence="1">Secreted</location>
        <location evidence="1">Cell wall</location>
        <topology evidence="1">Peptidoglycan-anchor</topology>
    </subcellularLocation>
</comment>
<gene>
    <name evidence="10" type="ORF">LHUE1_001930</name>
</gene>
<dbReference type="InterPro" id="IPR013783">
    <property type="entry name" value="Ig-like_fold"/>
</dbReference>